<dbReference type="InterPro" id="IPR016186">
    <property type="entry name" value="C-type_lectin-like/link_sf"/>
</dbReference>
<evidence type="ECO:0000313" key="4">
    <source>
        <dbReference type="Proteomes" id="UP001233172"/>
    </source>
</evidence>
<proteinExistence type="predicted"/>
<sequence length="168" mass="19442">MILFKLVLMLFIVMPAYLTGQSTKTKKISVLEAKCKRTPGFELLKELNVKKCVYWSKLNKSFENADIDCKDKGGFLVTLRTKEEHMLIALNAKNFAFFVGCDEREKKGTFVWHDDMSAVQDNNYLFNPPVFDKDEQTFCCVLIALEEFDYRILPNVCTLVIPYVCEIK</sequence>
<reference evidence="3" key="2">
    <citation type="submission" date="2023-04" db="EMBL/GenBank/DDBJ databases">
        <authorList>
            <person name="Bu L."/>
            <person name="Lu L."/>
            <person name="Laidemitt M.R."/>
            <person name="Zhang S.M."/>
            <person name="Mutuku M."/>
            <person name="Mkoji G."/>
            <person name="Steinauer M."/>
            <person name="Loker E.S."/>
        </authorList>
    </citation>
    <scope>NUCLEOTIDE SEQUENCE</scope>
    <source>
        <strain evidence="3">KasaAsao</strain>
        <tissue evidence="3">Whole Snail</tissue>
    </source>
</reference>
<feature type="signal peptide" evidence="1">
    <location>
        <begin position="1"/>
        <end position="20"/>
    </location>
</feature>
<keyword evidence="1" id="KW-0732">Signal</keyword>
<comment type="caution">
    <text evidence="3">The sequence shown here is derived from an EMBL/GenBank/DDBJ whole genome shotgun (WGS) entry which is preliminary data.</text>
</comment>
<dbReference type="Proteomes" id="UP001233172">
    <property type="component" value="Unassembled WGS sequence"/>
</dbReference>
<name>A0AAD8C5P8_BIOPF</name>
<evidence type="ECO:0000259" key="2">
    <source>
        <dbReference type="PROSITE" id="PS50041"/>
    </source>
</evidence>
<protein>
    <submittedName>
        <fullName evidence="3">Collectin-12</fullName>
    </submittedName>
</protein>
<feature type="domain" description="C-type lectin" evidence="2">
    <location>
        <begin position="51"/>
        <end position="166"/>
    </location>
</feature>
<dbReference type="PROSITE" id="PS50041">
    <property type="entry name" value="C_TYPE_LECTIN_2"/>
    <property type="match status" value="1"/>
</dbReference>
<reference evidence="3" key="1">
    <citation type="journal article" date="2023" name="PLoS Negl. Trop. Dis.">
        <title>A genome sequence for Biomphalaria pfeifferi, the major vector snail for the human-infecting parasite Schistosoma mansoni.</title>
        <authorList>
            <person name="Bu L."/>
            <person name="Lu L."/>
            <person name="Laidemitt M.R."/>
            <person name="Zhang S.M."/>
            <person name="Mutuku M."/>
            <person name="Mkoji G."/>
            <person name="Steinauer M."/>
            <person name="Loker E.S."/>
        </authorList>
    </citation>
    <scope>NUCLEOTIDE SEQUENCE</scope>
    <source>
        <strain evidence="3">KasaAsao</strain>
    </source>
</reference>
<evidence type="ECO:0000313" key="3">
    <source>
        <dbReference type="EMBL" id="KAK0066956.1"/>
    </source>
</evidence>
<gene>
    <name evidence="3" type="ORF">Bpfe_003691</name>
</gene>
<dbReference type="InterPro" id="IPR001304">
    <property type="entry name" value="C-type_lectin-like"/>
</dbReference>
<dbReference type="AlphaFoldDB" id="A0AAD8C5P8"/>
<keyword evidence="4" id="KW-1185">Reference proteome</keyword>
<dbReference type="Gene3D" id="3.10.100.10">
    <property type="entry name" value="Mannose-Binding Protein A, subunit A"/>
    <property type="match status" value="1"/>
</dbReference>
<accession>A0AAD8C5P8</accession>
<feature type="chain" id="PRO_5041962373" evidence="1">
    <location>
        <begin position="21"/>
        <end position="168"/>
    </location>
</feature>
<dbReference type="EMBL" id="JASAOG010000009">
    <property type="protein sequence ID" value="KAK0066956.1"/>
    <property type="molecule type" value="Genomic_DNA"/>
</dbReference>
<dbReference type="SUPFAM" id="SSF56436">
    <property type="entry name" value="C-type lectin-like"/>
    <property type="match status" value="1"/>
</dbReference>
<organism evidence="3 4">
    <name type="scientific">Biomphalaria pfeifferi</name>
    <name type="common">Bloodfluke planorb</name>
    <name type="synonym">Freshwater snail</name>
    <dbReference type="NCBI Taxonomy" id="112525"/>
    <lineage>
        <taxon>Eukaryota</taxon>
        <taxon>Metazoa</taxon>
        <taxon>Spiralia</taxon>
        <taxon>Lophotrochozoa</taxon>
        <taxon>Mollusca</taxon>
        <taxon>Gastropoda</taxon>
        <taxon>Heterobranchia</taxon>
        <taxon>Euthyneura</taxon>
        <taxon>Panpulmonata</taxon>
        <taxon>Hygrophila</taxon>
        <taxon>Lymnaeoidea</taxon>
        <taxon>Planorbidae</taxon>
        <taxon>Biomphalaria</taxon>
    </lineage>
</organism>
<evidence type="ECO:0000256" key="1">
    <source>
        <dbReference type="SAM" id="SignalP"/>
    </source>
</evidence>
<dbReference type="Pfam" id="PF00059">
    <property type="entry name" value="Lectin_C"/>
    <property type="match status" value="1"/>
</dbReference>
<dbReference type="CDD" id="cd00037">
    <property type="entry name" value="CLECT"/>
    <property type="match status" value="1"/>
</dbReference>
<dbReference type="InterPro" id="IPR016187">
    <property type="entry name" value="CTDL_fold"/>
</dbReference>